<keyword evidence="4" id="KW-0863">Zinc-finger</keyword>
<keyword evidence="6" id="KW-0862">Zinc</keyword>
<keyword evidence="10" id="KW-1185">Reference proteome</keyword>
<dbReference type="Proteomes" id="UP000663828">
    <property type="component" value="Unassembled WGS sequence"/>
</dbReference>
<keyword evidence="2" id="KW-0479">Metal-binding</keyword>
<dbReference type="GO" id="GO:0016740">
    <property type="term" value="F:transferase activity"/>
    <property type="evidence" value="ECO:0007669"/>
    <property type="project" value="UniProtKB-KW"/>
</dbReference>
<dbReference type="AlphaFoldDB" id="A0A813VVC8"/>
<keyword evidence="5" id="KW-0833">Ubl conjugation pathway</keyword>
<evidence type="ECO:0000256" key="6">
    <source>
        <dbReference type="ARBA" id="ARBA00022833"/>
    </source>
</evidence>
<accession>A0A813VVC8</accession>
<evidence type="ECO:0000256" key="5">
    <source>
        <dbReference type="ARBA" id="ARBA00022786"/>
    </source>
</evidence>
<evidence type="ECO:0000256" key="2">
    <source>
        <dbReference type="ARBA" id="ARBA00022723"/>
    </source>
</evidence>
<organism evidence="9 10">
    <name type="scientific">Adineta ricciae</name>
    <name type="common">Rotifer</name>
    <dbReference type="NCBI Taxonomy" id="249248"/>
    <lineage>
        <taxon>Eukaryota</taxon>
        <taxon>Metazoa</taxon>
        <taxon>Spiralia</taxon>
        <taxon>Gnathifera</taxon>
        <taxon>Rotifera</taxon>
        <taxon>Eurotatoria</taxon>
        <taxon>Bdelloidea</taxon>
        <taxon>Adinetida</taxon>
        <taxon>Adinetidae</taxon>
        <taxon>Adineta</taxon>
    </lineage>
</organism>
<evidence type="ECO:0000256" key="3">
    <source>
        <dbReference type="ARBA" id="ARBA00022737"/>
    </source>
</evidence>
<dbReference type="GO" id="GO:0008270">
    <property type="term" value="F:zinc ion binding"/>
    <property type="evidence" value="ECO:0007669"/>
    <property type="project" value="UniProtKB-KW"/>
</dbReference>
<keyword evidence="3" id="KW-0677">Repeat</keyword>
<dbReference type="EMBL" id="CAJNOR010000230">
    <property type="protein sequence ID" value="CAF0848673.1"/>
    <property type="molecule type" value="Genomic_DNA"/>
</dbReference>
<dbReference type="PROSITE" id="PS51873">
    <property type="entry name" value="TRIAD"/>
    <property type="match status" value="1"/>
</dbReference>
<reference evidence="9" key="1">
    <citation type="submission" date="2021-02" db="EMBL/GenBank/DDBJ databases">
        <authorList>
            <person name="Nowell W R."/>
        </authorList>
    </citation>
    <scope>NUCLEOTIDE SEQUENCE</scope>
</reference>
<evidence type="ECO:0000256" key="1">
    <source>
        <dbReference type="ARBA" id="ARBA00022679"/>
    </source>
</evidence>
<feature type="region of interest" description="Disordered" evidence="7">
    <location>
        <begin position="84"/>
        <end position="111"/>
    </location>
</feature>
<protein>
    <recommendedName>
        <fullName evidence="8">RING-type domain-containing protein</fullName>
    </recommendedName>
</protein>
<proteinExistence type="predicted"/>
<sequence>MKYLRLYVILDINMSEALNIYTCIVCTFEQLNTVNKCEMCDTPNPNHVEIGNSKYVCPQCTFDNTNGPVVQECEMCGYRFSDGSPNKKFKQDEEEEAEDDNDDDDDDDEEEDYYFNSFSTLQNSNAKRKPIEAVEVAMNENELRSYYDQYIRVLKEQRQQTRVFSDEQLRGFICQLFQSLQYKQDKPEGQLVFKFCQICLDRDESVITMRACGHRMICPDDFHQYLSTRIRDGDLLPWIPCPAEMCSVPCDARNIVEDGRLSHGELLSFIVTYMSKKLARNENFITCVNCQQGGFLQLGAPRKEEVTCQVCNVKQTIEKGTDGDLDVAFKEMITAGELRECPTCRHLTLKEKGLCNVIECVKCRVWWNWRTREQGHSEKDLKNKARMNGTLWEPGELQYQQRLERQNPSEFKALLERNGIKYNPNYVRGGWNDN</sequence>
<evidence type="ECO:0000313" key="9">
    <source>
        <dbReference type="EMBL" id="CAF0848673.1"/>
    </source>
</evidence>
<feature type="compositionally biased region" description="Acidic residues" evidence="7">
    <location>
        <begin position="92"/>
        <end position="111"/>
    </location>
</feature>
<gene>
    <name evidence="9" type="ORF">XAT740_LOCUS5362</name>
</gene>
<evidence type="ECO:0000259" key="8">
    <source>
        <dbReference type="PROSITE" id="PS51873"/>
    </source>
</evidence>
<dbReference type="SUPFAM" id="SSF57850">
    <property type="entry name" value="RING/U-box"/>
    <property type="match status" value="1"/>
</dbReference>
<name>A0A813VVC8_ADIRI</name>
<comment type="caution">
    <text evidence="9">The sequence shown here is derived from an EMBL/GenBank/DDBJ whole genome shotgun (WGS) entry which is preliminary data.</text>
</comment>
<keyword evidence="1" id="KW-0808">Transferase</keyword>
<dbReference type="InterPro" id="IPR044066">
    <property type="entry name" value="TRIAD_supradom"/>
</dbReference>
<evidence type="ECO:0000313" key="10">
    <source>
        <dbReference type="Proteomes" id="UP000663828"/>
    </source>
</evidence>
<evidence type="ECO:0000256" key="7">
    <source>
        <dbReference type="SAM" id="MobiDB-lite"/>
    </source>
</evidence>
<evidence type="ECO:0000256" key="4">
    <source>
        <dbReference type="ARBA" id="ARBA00022771"/>
    </source>
</evidence>
<feature type="domain" description="RING-type" evidence="8">
    <location>
        <begin position="192"/>
        <end position="395"/>
    </location>
</feature>